<gene>
    <name evidence="4" type="ORF">SAMN05216386_1646</name>
</gene>
<dbReference type="InterPro" id="IPR005031">
    <property type="entry name" value="COQ10_START"/>
</dbReference>
<protein>
    <submittedName>
        <fullName evidence="4">Polyketide cyclase / dehydrase and lipid transport</fullName>
    </submittedName>
</protein>
<evidence type="ECO:0000256" key="1">
    <source>
        <dbReference type="ARBA" id="ARBA00008918"/>
    </source>
</evidence>
<reference evidence="5" key="1">
    <citation type="submission" date="2016-10" db="EMBL/GenBank/DDBJ databases">
        <authorList>
            <person name="Varghese N."/>
        </authorList>
    </citation>
    <scope>NUCLEOTIDE SEQUENCE [LARGE SCALE GENOMIC DNA]</scope>
    <source>
        <strain evidence="5">Nsp8</strain>
    </source>
</reference>
<dbReference type="SUPFAM" id="SSF55961">
    <property type="entry name" value="Bet v1-like"/>
    <property type="match status" value="1"/>
</dbReference>
<proteinExistence type="inferred from homology"/>
<keyword evidence="2" id="KW-0732">Signal</keyword>
<dbReference type="AlphaFoldDB" id="A0A1I5B3T2"/>
<organism evidence="4 5">
    <name type="scientific">Nitrosospira briensis</name>
    <dbReference type="NCBI Taxonomy" id="35799"/>
    <lineage>
        <taxon>Bacteria</taxon>
        <taxon>Pseudomonadati</taxon>
        <taxon>Pseudomonadota</taxon>
        <taxon>Betaproteobacteria</taxon>
        <taxon>Nitrosomonadales</taxon>
        <taxon>Nitrosomonadaceae</taxon>
        <taxon>Nitrosospira</taxon>
    </lineage>
</organism>
<dbReference type="Proteomes" id="UP000183107">
    <property type="component" value="Unassembled WGS sequence"/>
</dbReference>
<dbReference type="Pfam" id="PF03364">
    <property type="entry name" value="Polyketide_cyc"/>
    <property type="match status" value="1"/>
</dbReference>
<sequence>MRNAPFLLFVWSVLFTAGSLADSLEGKDIEVQVKMIGENIIIDLNFAVPATQQEVWEVLTDFDGMAGFVSNLEESKVVSVSSKDKFTIFQRGAAIYGPVSFPFESIREVRLIPHRKIGTHLISGNMRKLEGITHLTNEGGQTRVVHRTDAIPKNWIPETVGKIFIEHEMREQFNEMRNEIIKRKMAALKETDVREKR</sequence>
<accession>A0A1I5B3T2</accession>
<dbReference type="Gene3D" id="3.30.530.20">
    <property type="match status" value="1"/>
</dbReference>
<evidence type="ECO:0000313" key="4">
    <source>
        <dbReference type="EMBL" id="SFN69169.1"/>
    </source>
</evidence>
<evidence type="ECO:0000313" key="5">
    <source>
        <dbReference type="Proteomes" id="UP000183107"/>
    </source>
</evidence>
<dbReference type="EMBL" id="FOVJ01000002">
    <property type="protein sequence ID" value="SFN69169.1"/>
    <property type="molecule type" value="Genomic_DNA"/>
</dbReference>
<name>A0A1I5B3T2_9PROT</name>
<feature type="chain" id="PRO_5010347639" evidence="2">
    <location>
        <begin position="22"/>
        <end position="197"/>
    </location>
</feature>
<feature type="signal peptide" evidence="2">
    <location>
        <begin position="1"/>
        <end position="21"/>
    </location>
</feature>
<keyword evidence="5" id="KW-1185">Reference proteome</keyword>
<evidence type="ECO:0000259" key="3">
    <source>
        <dbReference type="Pfam" id="PF03364"/>
    </source>
</evidence>
<feature type="domain" description="Coenzyme Q-binding protein COQ10 START" evidence="3">
    <location>
        <begin position="48"/>
        <end position="174"/>
    </location>
</feature>
<dbReference type="InterPro" id="IPR023393">
    <property type="entry name" value="START-like_dom_sf"/>
</dbReference>
<comment type="similarity">
    <text evidence="1">Belongs to the ribosome association toxin RatA family.</text>
</comment>
<evidence type="ECO:0000256" key="2">
    <source>
        <dbReference type="SAM" id="SignalP"/>
    </source>
</evidence>
<dbReference type="RefSeq" id="WP_256208475.1">
    <property type="nucleotide sequence ID" value="NZ_FOVJ01000002.1"/>
</dbReference>